<protein>
    <recommendedName>
        <fullName evidence="2">PPM-type phosphatase domain-containing protein</fullName>
    </recommendedName>
</protein>
<proteinExistence type="predicted"/>
<dbReference type="InterPro" id="IPR000222">
    <property type="entry name" value="PP2C_BS"/>
</dbReference>
<organism evidence="1">
    <name type="scientific">Cuerna arida</name>
    <dbReference type="NCBI Taxonomy" id="1464854"/>
    <lineage>
        <taxon>Eukaryota</taxon>
        <taxon>Metazoa</taxon>
        <taxon>Ecdysozoa</taxon>
        <taxon>Arthropoda</taxon>
        <taxon>Hexapoda</taxon>
        <taxon>Insecta</taxon>
        <taxon>Pterygota</taxon>
        <taxon>Neoptera</taxon>
        <taxon>Paraneoptera</taxon>
        <taxon>Hemiptera</taxon>
        <taxon>Auchenorrhyncha</taxon>
        <taxon>Membracoidea</taxon>
        <taxon>Cicadellidae</taxon>
        <taxon>Cicadellinae</taxon>
        <taxon>Proconiini</taxon>
        <taxon>Cuerna</taxon>
    </lineage>
</organism>
<dbReference type="AlphaFoldDB" id="A0A1B6F3W7"/>
<dbReference type="SUPFAM" id="SSF81606">
    <property type="entry name" value="PP2C-like"/>
    <property type="match status" value="2"/>
</dbReference>
<dbReference type="GO" id="GO:0005739">
    <property type="term" value="C:mitochondrion"/>
    <property type="evidence" value="ECO:0007669"/>
    <property type="project" value="TreeGrafter"/>
</dbReference>
<evidence type="ECO:0000313" key="1">
    <source>
        <dbReference type="EMBL" id="JAS44781.1"/>
    </source>
</evidence>
<dbReference type="GO" id="GO:0043169">
    <property type="term" value="F:cation binding"/>
    <property type="evidence" value="ECO:0007669"/>
    <property type="project" value="InterPro"/>
</dbReference>
<dbReference type="EMBL" id="GECZ01024988">
    <property type="protein sequence ID" value="JAS44781.1"/>
    <property type="molecule type" value="Transcribed_RNA"/>
</dbReference>
<evidence type="ECO:0008006" key="2">
    <source>
        <dbReference type="Google" id="ProtNLM"/>
    </source>
</evidence>
<dbReference type="InterPro" id="IPR036457">
    <property type="entry name" value="PPM-type-like_dom_sf"/>
</dbReference>
<dbReference type="Gene3D" id="3.60.40.10">
    <property type="entry name" value="PPM-type phosphatase domain"/>
    <property type="match status" value="2"/>
</dbReference>
<dbReference type="PANTHER" id="PTHR13832:SF343">
    <property type="entry name" value="[PYRUVATE DEHYDROGENASE [ACETYL-TRANSFERRING]]-PHOSPHATASE 2, MITOCHONDRIAL"/>
    <property type="match status" value="1"/>
</dbReference>
<sequence length="225" mass="25705">LASNTPMEDCRAEALIPHLKSYLFAVFDGHAGTQCAQVTAQRLFHYIAAALMPLDDLKAFYSRFECDMTSSLIQPINFSNCLPANYRRMHYDSYRCYLLDLISRIDTNQLASNTPMEDCRAEALIPHLKSYLFAVFDGHAGTQCAQVTAQRLFHYIAAALMPLDDLKAFYSRFECDMTSSLIQPINFSNCLPANYRRMHYDSYRCYLLDLISRIDTNQLASNTPM</sequence>
<reference evidence="1" key="1">
    <citation type="submission" date="2015-11" db="EMBL/GenBank/DDBJ databases">
        <title>De novo transcriptome assembly of four potential Pierce s Disease insect vectors from Arizona vineyards.</title>
        <authorList>
            <person name="Tassone E.E."/>
        </authorList>
    </citation>
    <scope>NUCLEOTIDE SEQUENCE</scope>
</reference>
<name>A0A1B6F3W7_9HEMI</name>
<feature type="non-terminal residue" evidence="1">
    <location>
        <position position="225"/>
    </location>
</feature>
<gene>
    <name evidence="1" type="ORF">g.45984</name>
</gene>
<dbReference type="GO" id="GO:0004741">
    <property type="term" value="F:[pyruvate dehydrogenase (acetyl-transferring)]-phosphatase activity"/>
    <property type="evidence" value="ECO:0007669"/>
    <property type="project" value="TreeGrafter"/>
</dbReference>
<accession>A0A1B6F3W7</accession>
<dbReference type="PANTHER" id="PTHR13832">
    <property type="entry name" value="PROTEIN PHOSPHATASE 2C"/>
    <property type="match status" value="1"/>
</dbReference>
<dbReference type="PROSITE" id="PS01032">
    <property type="entry name" value="PPM_1"/>
    <property type="match status" value="2"/>
</dbReference>
<dbReference type="InterPro" id="IPR015655">
    <property type="entry name" value="PP2C"/>
</dbReference>
<feature type="non-terminal residue" evidence="1">
    <location>
        <position position="1"/>
    </location>
</feature>